<dbReference type="Pfam" id="PF20516">
    <property type="entry name" value="PDDEXK_12"/>
    <property type="match status" value="1"/>
</dbReference>
<evidence type="ECO:0000313" key="3">
    <source>
        <dbReference type="Proteomes" id="UP000622797"/>
    </source>
</evidence>
<feature type="domain" description="PD-(D/E)XK nuclease-like" evidence="1">
    <location>
        <begin position="15"/>
        <end position="98"/>
    </location>
</feature>
<name>A0A8H4WP18_9HYPO</name>
<organism evidence="2 3">
    <name type="scientific">Fusarium sarcochroum</name>
    <dbReference type="NCBI Taxonomy" id="1208366"/>
    <lineage>
        <taxon>Eukaryota</taxon>
        <taxon>Fungi</taxon>
        <taxon>Dikarya</taxon>
        <taxon>Ascomycota</taxon>
        <taxon>Pezizomycotina</taxon>
        <taxon>Sordariomycetes</taxon>
        <taxon>Hypocreomycetidae</taxon>
        <taxon>Hypocreales</taxon>
        <taxon>Nectriaceae</taxon>
        <taxon>Fusarium</taxon>
        <taxon>Fusarium lateritium species complex</taxon>
    </lineage>
</organism>
<dbReference type="EMBL" id="JABEXW010001315">
    <property type="protein sequence ID" value="KAF4944629.1"/>
    <property type="molecule type" value="Genomic_DNA"/>
</dbReference>
<keyword evidence="3" id="KW-1185">Reference proteome</keyword>
<sequence>MLPHLFPRNCITDLDTSTDAKIDPRYLPLMRDDLTTSSSKMVDYAVSVNDKNVDQTISKFIIESNDSNNHIYQILLRYRPILLGVETKTVAHTEAEARV</sequence>
<dbReference type="InterPro" id="IPR046797">
    <property type="entry name" value="PDDEXK_12"/>
</dbReference>
<protein>
    <recommendedName>
        <fullName evidence="1">PD-(D/E)XK nuclease-like domain-containing protein</fullName>
    </recommendedName>
</protein>
<reference evidence="2" key="1">
    <citation type="journal article" date="2020" name="BMC Genomics">
        <title>Correction to: Identification and distribution of gene clusters required for synthesis of sphingolipid metabolism inhibitors in diverse species of the filamentous fungus Fusarium.</title>
        <authorList>
            <person name="Kim H.S."/>
            <person name="Lohmar J.M."/>
            <person name="Busman M."/>
            <person name="Brown D.W."/>
            <person name="Naumann T.A."/>
            <person name="Divon H.H."/>
            <person name="Lysoe E."/>
            <person name="Uhlig S."/>
            <person name="Proctor R.H."/>
        </authorList>
    </citation>
    <scope>NUCLEOTIDE SEQUENCE</scope>
    <source>
        <strain evidence="2">NRRL 20472</strain>
    </source>
</reference>
<evidence type="ECO:0000313" key="2">
    <source>
        <dbReference type="EMBL" id="KAF4944629.1"/>
    </source>
</evidence>
<dbReference type="Proteomes" id="UP000622797">
    <property type="component" value="Unassembled WGS sequence"/>
</dbReference>
<dbReference type="AlphaFoldDB" id="A0A8H4WP18"/>
<proteinExistence type="predicted"/>
<accession>A0A8H4WP18</accession>
<evidence type="ECO:0000259" key="1">
    <source>
        <dbReference type="Pfam" id="PF20516"/>
    </source>
</evidence>
<reference evidence="2" key="2">
    <citation type="submission" date="2020-05" db="EMBL/GenBank/DDBJ databases">
        <authorList>
            <person name="Kim H.-S."/>
            <person name="Proctor R.H."/>
            <person name="Brown D.W."/>
        </authorList>
    </citation>
    <scope>NUCLEOTIDE SEQUENCE</scope>
    <source>
        <strain evidence="2">NRRL 20472</strain>
    </source>
</reference>
<comment type="caution">
    <text evidence="2">The sequence shown here is derived from an EMBL/GenBank/DDBJ whole genome shotgun (WGS) entry which is preliminary data.</text>
</comment>
<gene>
    <name evidence="2" type="ORF">FSARC_14618</name>
</gene>